<dbReference type="InterPro" id="IPR041739">
    <property type="entry name" value="G5K_ProB"/>
</dbReference>
<comment type="function">
    <text evidence="8">Catalyzes the transfer of a phosphate group to glutamate to form L-glutamate 5-phosphate.</text>
</comment>
<evidence type="ECO:0000256" key="6">
    <source>
        <dbReference type="ARBA" id="ARBA00022777"/>
    </source>
</evidence>
<dbReference type="RefSeq" id="WP_416204864.1">
    <property type="nucleotide sequence ID" value="NZ_JBBKTX010000003.1"/>
</dbReference>
<evidence type="ECO:0000256" key="3">
    <source>
        <dbReference type="ARBA" id="ARBA00022650"/>
    </source>
</evidence>
<evidence type="ECO:0000256" key="2">
    <source>
        <dbReference type="ARBA" id="ARBA00022605"/>
    </source>
</evidence>
<evidence type="ECO:0000256" key="8">
    <source>
        <dbReference type="HAMAP-Rule" id="MF_00456"/>
    </source>
</evidence>
<dbReference type="InterPro" id="IPR036393">
    <property type="entry name" value="AceGlu_kinase-like_sf"/>
</dbReference>
<accession>A0ABW8NET2</accession>
<dbReference type="HAMAP" id="MF_00456">
    <property type="entry name" value="ProB"/>
    <property type="match status" value="1"/>
</dbReference>
<comment type="subcellular location">
    <subcellularLocation>
        <location evidence="8">Cytoplasm</location>
    </subcellularLocation>
</comment>
<dbReference type="InterPro" id="IPR011529">
    <property type="entry name" value="Glu_5kinase"/>
</dbReference>
<keyword evidence="1 8" id="KW-0963">Cytoplasm</keyword>
<dbReference type="SUPFAM" id="SSF53633">
    <property type="entry name" value="Carbamate kinase-like"/>
    <property type="match status" value="1"/>
</dbReference>
<keyword evidence="2 8" id="KW-0028">Amino-acid biosynthesis</keyword>
<dbReference type="PRINTS" id="PR00474">
    <property type="entry name" value="GLU5KINASE"/>
</dbReference>
<name>A0ABW8NET2_9GAMM</name>
<feature type="binding site" evidence="8">
    <location>
        <begin position="184"/>
        <end position="185"/>
    </location>
    <ligand>
        <name>ATP</name>
        <dbReference type="ChEBI" id="CHEBI:30616"/>
    </ligand>
</feature>
<evidence type="ECO:0000313" key="10">
    <source>
        <dbReference type="EMBL" id="MFK4751401.1"/>
    </source>
</evidence>
<dbReference type="Gene3D" id="3.40.1160.10">
    <property type="entry name" value="Acetylglutamate kinase-like"/>
    <property type="match status" value="2"/>
</dbReference>
<dbReference type="GO" id="GO:0004349">
    <property type="term" value="F:glutamate 5-kinase activity"/>
    <property type="evidence" value="ECO:0007669"/>
    <property type="project" value="UniProtKB-EC"/>
</dbReference>
<dbReference type="InterPro" id="IPR005715">
    <property type="entry name" value="Glu_5kinase/COase_Synthase"/>
</dbReference>
<dbReference type="CDD" id="cd21157">
    <property type="entry name" value="PUA_G5K"/>
    <property type="match status" value="1"/>
</dbReference>
<dbReference type="PROSITE" id="PS00902">
    <property type="entry name" value="GLUTAMATE_5_KINASE"/>
    <property type="match status" value="1"/>
</dbReference>
<dbReference type="InterPro" id="IPR019797">
    <property type="entry name" value="Glutamate_5-kinase_CS"/>
</dbReference>
<dbReference type="InterPro" id="IPR015947">
    <property type="entry name" value="PUA-like_sf"/>
</dbReference>
<dbReference type="PROSITE" id="PS50890">
    <property type="entry name" value="PUA"/>
    <property type="match status" value="1"/>
</dbReference>
<keyword evidence="7 8" id="KW-0067">ATP-binding</keyword>
<keyword evidence="5 8" id="KW-0547">Nucleotide-binding</keyword>
<reference evidence="10 11" key="1">
    <citation type="submission" date="2024-03" db="EMBL/GenBank/DDBJ databases">
        <title>High-quality draft genome sequence of Oceanobacter sp. wDCs-4.</title>
        <authorList>
            <person name="Dong C."/>
        </authorList>
    </citation>
    <scope>NUCLEOTIDE SEQUENCE [LARGE SCALE GENOMIC DNA]</scope>
    <source>
        <strain evidence="11">wDCs-4</strain>
    </source>
</reference>
<feature type="domain" description="PUA" evidence="9">
    <location>
        <begin position="291"/>
        <end position="370"/>
    </location>
</feature>
<gene>
    <name evidence="8 10" type="primary">proB</name>
    <name evidence="10" type="ORF">WG929_03160</name>
</gene>
<evidence type="ECO:0000256" key="1">
    <source>
        <dbReference type="ARBA" id="ARBA00022490"/>
    </source>
</evidence>
<feature type="binding site" evidence="8">
    <location>
        <position position="25"/>
    </location>
    <ligand>
        <name>ATP</name>
        <dbReference type="ChEBI" id="CHEBI:30616"/>
    </ligand>
</feature>
<evidence type="ECO:0000313" key="11">
    <source>
        <dbReference type="Proteomes" id="UP001620597"/>
    </source>
</evidence>
<dbReference type="InterPro" id="IPR036974">
    <property type="entry name" value="PUA_sf"/>
</dbReference>
<dbReference type="InterPro" id="IPR001057">
    <property type="entry name" value="Glu/AcGlu_kinase"/>
</dbReference>
<dbReference type="PIRSF" id="PIRSF000729">
    <property type="entry name" value="GK"/>
    <property type="match status" value="1"/>
</dbReference>
<dbReference type="NCBIfam" id="TIGR01027">
    <property type="entry name" value="proB"/>
    <property type="match status" value="1"/>
</dbReference>
<keyword evidence="3 8" id="KW-0641">Proline biosynthesis</keyword>
<evidence type="ECO:0000256" key="7">
    <source>
        <dbReference type="ARBA" id="ARBA00022840"/>
    </source>
</evidence>
<feature type="binding site" evidence="8">
    <location>
        <position position="65"/>
    </location>
    <ligand>
        <name>substrate</name>
    </ligand>
</feature>
<dbReference type="SUPFAM" id="SSF88697">
    <property type="entry name" value="PUA domain-like"/>
    <property type="match status" value="1"/>
</dbReference>
<comment type="pathway">
    <text evidence="8">Amino-acid biosynthesis; L-proline biosynthesis; L-glutamate 5-semialdehyde from L-glutamate: step 1/2.</text>
</comment>
<protein>
    <recommendedName>
        <fullName evidence="8">Glutamate 5-kinase</fullName>
        <ecNumber evidence="8">2.7.2.11</ecNumber>
    </recommendedName>
    <alternativeName>
        <fullName evidence="8">Gamma-glutamyl kinase</fullName>
        <shortName evidence="8">GK</shortName>
    </alternativeName>
</protein>
<feature type="binding site" evidence="8">
    <location>
        <position position="152"/>
    </location>
    <ligand>
        <name>substrate</name>
    </ligand>
</feature>
<keyword evidence="6 8" id="KW-0418">Kinase</keyword>
<dbReference type="EC" id="2.7.2.11" evidence="8"/>
<dbReference type="EMBL" id="JBBKTX010000003">
    <property type="protein sequence ID" value="MFK4751401.1"/>
    <property type="molecule type" value="Genomic_DNA"/>
</dbReference>
<sequence length="382" mass="41040">MALDSQQQIQQHRTRLAGKKRWVIKIGSALLTNDGQGLNREGMQSWVDQMAELQRQGHDIVLVSSGSVAEGMTRLGWSTRPEELHQLQAAAAVGQMGLVQAYETAFGKHDRLTAQVLLTHDDLSNRTRYLNARSTLRTLMNLGVVPVVNENDTVVTDEICFGDNDTLGALVANLVEADVLVILTDQQGLFTADPRSSPDAKLVLEGRASDPAIAAMAGGGGVLGRGGMVTKVRAASLAARSGAETLIVGGRIDAVLTRLRNGELLGTLLLADREPVAARKQWIAGHLQTRGDLILDEGAVHALRNGHRSLLPIGVVAANGRFERGEVVACKNERGELVAKGLVNYSRTEANKILRTPSSGLELALGFVAEQEMIHRDNLVVI</sequence>
<organism evidence="10 11">
    <name type="scientific">Oceanobacter antarcticus</name>
    <dbReference type="NCBI Taxonomy" id="3133425"/>
    <lineage>
        <taxon>Bacteria</taxon>
        <taxon>Pseudomonadati</taxon>
        <taxon>Pseudomonadota</taxon>
        <taxon>Gammaproteobacteria</taxon>
        <taxon>Oceanospirillales</taxon>
        <taxon>Oceanospirillaceae</taxon>
        <taxon>Oceanobacter</taxon>
    </lineage>
</organism>
<dbReference type="Proteomes" id="UP001620597">
    <property type="component" value="Unassembled WGS sequence"/>
</dbReference>
<dbReference type="Pfam" id="PF00696">
    <property type="entry name" value="AA_kinase"/>
    <property type="match status" value="1"/>
</dbReference>
<dbReference type="InterPro" id="IPR002478">
    <property type="entry name" value="PUA"/>
</dbReference>
<dbReference type="Gene3D" id="2.30.130.10">
    <property type="entry name" value="PUA domain"/>
    <property type="match status" value="1"/>
</dbReference>
<dbReference type="CDD" id="cd04242">
    <property type="entry name" value="AAK_G5K_ProB"/>
    <property type="match status" value="1"/>
</dbReference>
<keyword evidence="4 8" id="KW-0808">Transferase</keyword>
<dbReference type="Pfam" id="PF01472">
    <property type="entry name" value="PUA"/>
    <property type="match status" value="1"/>
</dbReference>
<dbReference type="PANTHER" id="PTHR43654:SF1">
    <property type="entry name" value="ISOPENTENYL PHOSPHATE KINASE"/>
    <property type="match status" value="1"/>
</dbReference>
<proteinExistence type="inferred from homology"/>
<evidence type="ECO:0000256" key="4">
    <source>
        <dbReference type="ARBA" id="ARBA00022679"/>
    </source>
</evidence>
<comment type="caution">
    <text evidence="8">Lacks conserved residue(s) required for the propagation of feature annotation.</text>
</comment>
<feature type="binding site" evidence="8">
    <location>
        <position position="164"/>
    </location>
    <ligand>
        <name>substrate</name>
    </ligand>
</feature>
<comment type="similarity">
    <text evidence="8">Belongs to the glutamate 5-kinase family.</text>
</comment>
<comment type="caution">
    <text evidence="10">The sequence shown here is derived from an EMBL/GenBank/DDBJ whole genome shotgun (WGS) entry which is preliminary data.</text>
</comment>
<evidence type="ECO:0000259" key="9">
    <source>
        <dbReference type="SMART" id="SM00359"/>
    </source>
</evidence>
<keyword evidence="11" id="KW-1185">Reference proteome</keyword>
<dbReference type="PANTHER" id="PTHR43654">
    <property type="entry name" value="GLUTAMATE 5-KINASE"/>
    <property type="match status" value="1"/>
</dbReference>
<comment type="catalytic activity">
    <reaction evidence="8">
        <text>L-glutamate + ATP = L-glutamyl 5-phosphate + ADP</text>
        <dbReference type="Rhea" id="RHEA:14877"/>
        <dbReference type="ChEBI" id="CHEBI:29985"/>
        <dbReference type="ChEBI" id="CHEBI:30616"/>
        <dbReference type="ChEBI" id="CHEBI:58274"/>
        <dbReference type="ChEBI" id="CHEBI:456216"/>
        <dbReference type="EC" id="2.7.2.11"/>
    </reaction>
</comment>
<dbReference type="InterPro" id="IPR001048">
    <property type="entry name" value="Asp/Glu/Uridylate_kinase"/>
</dbReference>
<evidence type="ECO:0000256" key="5">
    <source>
        <dbReference type="ARBA" id="ARBA00022741"/>
    </source>
</evidence>
<dbReference type="SMART" id="SM00359">
    <property type="entry name" value="PUA"/>
    <property type="match status" value="1"/>
</dbReference>